<feature type="binding site" evidence="9 11">
    <location>
        <begin position="50"/>
        <end position="53"/>
    </location>
    <ligand>
        <name>substrate</name>
    </ligand>
</feature>
<evidence type="ECO:0000313" key="19">
    <source>
        <dbReference type="Proteomes" id="UP001149140"/>
    </source>
</evidence>
<comment type="miscellaneous">
    <text evidence="9">During catalysis, the active site Cys acts as a nucleophile attacking the alpha-carbonyl group of tRNA-bound glutamate with the formation of a thioester intermediate between enzyme and glutamate, and the concomitant release of tRNA(Glu). The thioester intermediate is finally reduced by direct hydride transfer from NADPH, to form the product GSA.</text>
</comment>
<sequence length="432" mass="46026">MSELLALGASHKTAPLAVRERLALLDGQVEPFLSELVAHPGITEAVAVSTCNRTELYVVGEDPEPAVASMLAARAGGELADALYTARNCDAARHLYRVVSGLDSMVVGEAEIQGQVKRAYERALAAHTTGPMTNKLFRAALATGKRVRTETTISVGQASVASVAVESARALVGDLASRHVLIVGAGENAEQVARAFHFHGVTTMFVANRRRDRAIALAQRFGGASGSFDALPEELVRADVVVSSTASPHAIIGPEELAAVMAERDGRPLLLVDLAVPRDIDPGCSAVSGVTLLDMDALQAQVRGNLSVRREEARRAEAIVEDEIQSFAGWLGRLEVLPTLSALRSLGDSIVDGLLAENSGRWESLSERDAERVEAMTRAAVNRLLHEPTARVRSLDAADRHARLSLLRELFGLEEAAAADADEAAEVRRLHG</sequence>
<dbReference type="EMBL" id="JAPDOD010000061">
    <property type="protein sequence ID" value="MDA0166222.1"/>
    <property type="molecule type" value="Genomic_DNA"/>
</dbReference>
<evidence type="ECO:0000256" key="3">
    <source>
        <dbReference type="ARBA" id="ARBA00012970"/>
    </source>
</evidence>
<comment type="similarity">
    <text evidence="2 9 14">Belongs to the glutamyl-tRNA reductase family.</text>
</comment>
<feature type="domain" description="Quinate/shikimate 5-dehydrogenase/glutamyl-tRNA reductase" evidence="16">
    <location>
        <begin position="167"/>
        <end position="299"/>
    </location>
</feature>
<organism evidence="18 19">
    <name type="scientific">Solirubrobacter ginsenosidimutans</name>
    <dbReference type="NCBI Taxonomy" id="490573"/>
    <lineage>
        <taxon>Bacteria</taxon>
        <taxon>Bacillati</taxon>
        <taxon>Actinomycetota</taxon>
        <taxon>Thermoleophilia</taxon>
        <taxon>Solirubrobacterales</taxon>
        <taxon>Solirubrobacteraceae</taxon>
        <taxon>Solirubrobacter</taxon>
    </lineage>
</organism>
<comment type="caution">
    <text evidence="18">The sequence shown here is derived from an EMBL/GenBank/DDBJ whole genome shotgun (WGS) entry which is preliminary data.</text>
</comment>
<comment type="domain">
    <text evidence="9">Possesses an unusual extended V-shaped dimeric structure with each monomer consisting of three distinct domains arranged along a curved 'spinal' alpha-helix. The N-terminal catalytic domain specifically recognizes the glutamate moiety of the substrate. The second domain is the NADPH-binding domain, and the third C-terminal domain is responsible for dimerization.</text>
</comment>
<dbReference type="HAMAP" id="MF_00087">
    <property type="entry name" value="Glu_tRNA_reductase"/>
    <property type="match status" value="1"/>
</dbReference>
<evidence type="ECO:0000256" key="10">
    <source>
        <dbReference type="PIRSR" id="PIRSR000445-1"/>
    </source>
</evidence>
<dbReference type="PANTHER" id="PTHR43013:SF1">
    <property type="entry name" value="GLUTAMYL-TRNA REDUCTASE"/>
    <property type="match status" value="1"/>
</dbReference>
<comment type="function">
    <text evidence="9">Catalyzes the NADPH-dependent reduction of glutamyl-tRNA(Glu) to glutamate 1-semialdehyde (GSA).</text>
</comment>
<evidence type="ECO:0000259" key="15">
    <source>
        <dbReference type="Pfam" id="PF00745"/>
    </source>
</evidence>
<dbReference type="PROSITE" id="PS00747">
    <property type="entry name" value="GLUTR"/>
    <property type="match status" value="1"/>
</dbReference>
<dbReference type="InterPro" id="IPR000343">
    <property type="entry name" value="4pyrrol_synth_GluRdtase"/>
</dbReference>
<feature type="domain" description="Glutamyl-tRNA reductase N-terminal" evidence="17">
    <location>
        <begin position="7"/>
        <end position="151"/>
    </location>
</feature>
<proteinExistence type="inferred from homology"/>
<comment type="subunit">
    <text evidence="9">Homodimer.</text>
</comment>
<evidence type="ECO:0000256" key="4">
    <source>
        <dbReference type="ARBA" id="ARBA00022857"/>
    </source>
</evidence>
<keyword evidence="5 9" id="KW-0560">Oxidoreductase</keyword>
<gene>
    <name evidence="9 18" type="primary">hemA</name>
    <name evidence="18" type="ORF">OM076_38510</name>
</gene>
<dbReference type="Gene3D" id="3.40.50.720">
    <property type="entry name" value="NAD(P)-binding Rossmann-like Domain"/>
    <property type="match status" value="1"/>
</dbReference>
<keyword evidence="6 9" id="KW-0627">Porphyrin biosynthesis</keyword>
<protein>
    <recommendedName>
        <fullName evidence="8 9">Glutamyl-tRNA reductase</fullName>
        <shortName evidence="9">GluTR</shortName>
        <ecNumber evidence="3 9">1.2.1.70</ecNumber>
    </recommendedName>
</protein>
<feature type="active site" description="Nucleophile" evidence="9 10">
    <location>
        <position position="51"/>
    </location>
</feature>
<dbReference type="Pfam" id="PF05201">
    <property type="entry name" value="GlutR_N"/>
    <property type="match status" value="1"/>
</dbReference>
<dbReference type="NCBIfam" id="TIGR01035">
    <property type="entry name" value="hemA"/>
    <property type="match status" value="1"/>
</dbReference>
<evidence type="ECO:0000256" key="14">
    <source>
        <dbReference type="RuleBase" id="RU000584"/>
    </source>
</evidence>
<evidence type="ECO:0000259" key="16">
    <source>
        <dbReference type="Pfam" id="PF01488"/>
    </source>
</evidence>
<evidence type="ECO:0000256" key="12">
    <source>
        <dbReference type="PIRSR" id="PIRSR000445-3"/>
    </source>
</evidence>
<feature type="binding site" evidence="9 11">
    <location>
        <position position="104"/>
    </location>
    <ligand>
        <name>substrate</name>
    </ligand>
</feature>
<dbReference type="CDD" id="cd05213">
    <property type="entry name" value="NAD_bind_Glutamyl_tRNA_reduct"/>
    <property type="match status" value="1"/>
</dbReference>
<dbReference type="Gene3D" id="3.30.460.30">
    <property type="entry name" value="Glutamyl-tRNA reductase, N-terminal domain"/>
    <property type="match status" value="1"/>
</dbReference>
<evidence type="ECO:0000259" key="17">
    <source>
        <dbReference type="Pfam" id="PF05201"/>
    </source>
</evidence>
<keyword evidence="19" id="KW-1185">Reference proteome</keyword>
<dbReference type="Pfam" id="PF01488">
    <property type="entry name" value="Shikimate_DH"/>
    <property type="match status" value="1"/>
</dbReference>
<dbReference type="FunFam" id="3.40.50.720:FF:000031">
    <property type="entry name" value="Glutamyl-tRNA reductase"/>
    <property type="match status" value="1"/>
</dbReference>
<dbReference type="GO" id="GO:0050661">
    <property type="term" value="F:NADP binding"/>
    <property type="evidence" value="ECO:0007669"/>
    <property type="project" value="InterPro"/>
</dbReference>
<evidence type="ECO:0000256" key="13">
    <source>
        <dbReference type="PIRSR" id="PIRSR000445-4"/>
    </source>
</evidence>
<dbReference type="AlphaFoldDB" id="A0A9X3N3T8"/>
<evidence type="ECO:0000256" key="2">
    <source>
        <dbReference type="ARBA" id="ARBA00005916"/>
    </source>
</evidence>
<dbReference type="SUPFAM" id="SSF51735">
    <property type="entry name" value="NAD(P)-binding Rossmann-fold domains"/>
    <property type="match status" value="1"/>
</dbReference>
<comment type="pathway">
    <text evidence="1 9 14">Porphyrin-containing compound metabolism; protoporphyrin-IX biosynthesis; 5-aminolevulinate from L-glutamyl-tRNA(Glu): step 1/2.</text>
</comment>
<dbReference type="InterPro" id="IPR036343">
    <property type="entry name" value="GluRdtase_N_sf"/>
</dbReference>
<dbReference type="PIRSF" id="PIRSF000445">
    <property type="entry name" value="4pyrrol_synth_GluRdtase"/>
    <property type="match status" value="1"/>
</dbReference>
<dbReference type="Pfam" id="PF00745">
    <property type="entry name" value="GlutR_dimer"/>
    <property type="match status" value="1"/>
</dbReference>
<feature type="binding site" evidence="9 11">
    <location>
        <position position="115"/>
    </location>
    <ligand>
        <name>substrate</name>
    </ligand>
</feature>
<evidence type="ECO:0000256" key="8">
    <source>
        <dbReference type="ARBA" id="ARBA00068659"/>
    </source>
</evidence>
<dbReference type="InterPro" id="IPR015895">
    <property type="entry name" value="4pyrrol_synth_GluRdtase_N"/>
</dbReference>
<dbReference type="Proteomes" id="UP001149140">
    <property type="component" value="Unassembled WGS sequence"/>
</dbReference>
<evidence type="ECO:0000256" key="6">
    <source>
        <dbReference type="ARBA" id="ARBA00023244"/>
    </source>
</evidence>
<dbReference type="InterPro" id="IPR036453">
    <property type="entry name" value="GluRdtase_dimer_dom_sf"/>
</dbReference>
<dbReference type="SUPFAM" id="SSF69075">
    <property type="entry name" value="Glutamyl tRNA-reductase dimerization domain"/>
    <property type="match status" value="1"/>
</dbReference>
<feature type="domain" description="Tetrapyrrole biosynthesis glutamyl-tRNA reductase dimerisation" evidence="15">
    <location>
        <begin position="315"/>
        <end position="413"/>
    </location>
</feature>
<dbReference type="EC" id="1.2.1.70" evidence="3 9"/>
<evidence type="ECO:0000256" key="11">
    <source>
        <dbReference type="PIRSR" id="PIRSR000445-2"/>
    </source>
</evidence>
<dbReference type="GO" id="GO:0019353">
    <property type="term" value="P:protoporphyrinogen IX biosynthetic process from glutamate"/>
    <property type="evidence" value="ECO:0007669"/>
    <property type="project" value="TreeGrafter"/>
</dbReference>
<dbReference type="RefSeq" id="WP_270045479.1">
    <property type="nucleotide sequence ID" value="NZ_JAPDOD010000061.1"/>
</dbReference>
<feature type="site" description="Important for activity" evidence="9 13">
    <location>
        <position position="94"/>
    </location>
</feature>
<accession>A0A9X3N3T8</accession>
<evidence type="ECO:0000256" key="9">
    <source>
        <dbReference type="HAMAP-Rule" id="MF_00087"/>
    </source>
</evidence>
<dbReference type="InterPro" id="IPR006151">
    <property type="entry name" value="Shikm_DH/Glu-tRNA_Rdtase"/>
</dbReference>
<dbReference type="InterPro" id="IPR018214">
    <property type="entry name" value="GluRdtase_CS"/>
</dbReference>
<comment type="catalytic activity">
    <reaction evidence="7 9 14">
        <text>(S)-4-amino-5-oxopentanoate + tRNA(Glu) + NADP(+) = L-glutamyl-tRNA(Glu) + NADPH + H(+)</text>
        <dbReference type="Rhea" id="RHEA:12344"/>
        <dbReference type="Rhea" id="RHEA-COMP:9663"/>
        <dbReference type="Rhea" id="RHEA-COMP:9680"/>
        <dbReference type="ChEBI" id="CHEBI:15378"/>
        <dbReference type="ChEBI" id="CHEBI:57501"/>
        <dbReference type="ChEBI" id="CHEBI:57783"/>
        <dbReference type="ChEBI" id="CHEBI:58349"/>
        <dbReference type="ChEBI" id="CHEBI:78442"/>
        <dbReference type="ChEBI" id="CHEBI:78520"/>
        <dbReference type="EC" id="1.2.1.70"/>
    </reaction>
</comment>
<dbReference type="PANTHER" id="PTHR43013">
    <property type="entry name" value="GLUTAMYL-TRNA REDUCTASE"/>
    <property type="match status" value="1"/>
</dbReference>
<dbReference type="GO" id="GO:0008883">
    <property type="term" value="F:glutamyl-tRNA reductase activity"/>
    <property type="evidence" value="ECO:0007669"/>
    <property type="project" value="UniProtKB-UniRule"/>
</dbReference>
<feature type="binding site" evidence="9 12">
    <location>
        <begin position="184"/>
        <end position="189"/>
    </location>
    <ligand>
        <name>NADP(+)</name>
        <dbReference type="ChEBI" id="CHEBI:58349"/>
    </ligand>
</feature>
<evidence type="ECO:0000256" key="5">
    <source>
        <dbReference type="ARBA" id="ARBA00023002"/>
    </source>
</evidence>
<dbReference type="InterPro" id="IPR015896">
    <property type="entry name" value="4pyrrol_synth_GluRdtase_dimer"/>
</dbReference>
<keyword evidence="4 9" id="KW-0521">NADP</keyword>
<dbReference type="SUPFAM" id="SSF69742">
    <property type="entry name" value="Glutamyl tRNA-reductase catalytic, N-terminal domain"/>
    <property type="match status" value="1"/>
</dbReference>
<dbReference type="InterPro" id="IPR036291">
    <property type="entry name" value="NAD(P)-bd_dom_sf"/>
</dbReference>
<reference evidence="18" key="1">
    <citation type="submission" date="2022-10" db="EMBL/GenBank/DDBJ databases">
        <title>The WGS of Solirubrobacter ginsenosidimutans DSM 21036.</title>
        <authorList>
            <person name="Jiang Z."/>
        </authorList>
    </citation>
    <scope>NUCLEOTIDE SEQUENCE</scope>
    <source>
        <strain evidence="18">DSM 21036</strain>
    </source>
</reference>
<evidence type="ECO:0000256" key="1">
    <source>
        <dbReference type="ARBA" id="ARBA00005059"/>
    </source>
</evidence>
<feature type="binding site" evidence="9 11">
    <location>
        <begin position="109"/>
        <end position="111"/>
    </location>
    <ligand>
        <name>substrate</name>
    </ligand>
</feature>
<dbReference type="FunFam" id="3.30.460.30:FF:000001">
    <property type="entry name" value="Glutamyl-tRNA reductase"/>
    <property type="match status" value="1"/>
</dbReference>
<evidence type="ECO:0000313" key="18">
    <source>
        <dbReference type="EMBL" id="MDA0166222.1"/>
    </source>
</evidence>
<evidence type="ECO:0000256" key="7">
    <source>
        <dbReference type="ARBA" id="ARBA00047464"/>
    </source>
</evidence>
<name>A0A9X3N3T8_9ACTN</name>